<dbReference type="Pfam" id="PF08592">
    <property type="entry name" value="Anthrone_oxy"/>
    <property type="match status" value="1"/>
</dbReference>
<evidence type="ECO:0000256" key="1">
    <source>
        <dbReference type="SAM" id="Phobius"/>
    </source>
</evidence>
<organism evidence="2 3">
    <name type="scientific">Kribbella caucasensis</name>
    <dbReference type="NCBI Taxonomy" id="2512215"/>
    <lineage>
        <taxon>Bacteria</taxon>
        <taxon>Bacillati</taxon>
        <taxon>Actinomycetota</taxon>
        <taxon>Actinomycetes</taxon>
        <taxon>Propionibacteriales</taxon>
        <taxon>Kribbellaceae</taxon>
        <taxon>Kribbella</taxon>
    </lineage>
</organism>
<dbReference type="InterPro" id="IPR013901">
    <property type="entry name" value="Anthrone_oxy"/>
</dbReference>
<dbReference type="RefSeq" id="WP_133801736.1">
    <property type="nucleotide sequence ID" value="NZ_SNWQ01000009.1"/>
</dbReference>
<reference evidence="2 3" key="1">
    <citation type="submission" date="2019-03" db="EMBL/GenBank/DDBJ databases">
        <title>Genomic Encyclopedia of Type Strains, Phase III (KMG-III): the genomes of soil and plant-associated and newly described type strains.</title>
        <authorList>
            <person name="Whitman W."/>
        </authorList>
    </citation>
    <scope>NUCLEOTIDE SEQUENCE [LARGE SCALE GENOMIC DNA]</scope>
    <source>
        <strain evidence="2 3">VKM Ac-2527</strain>
    </source>
</reference>
<evidence type="ECO:0000313" key="3">
    <source>
        <dbReference type="Proteomes" id="UP000295388"/>
    </source>
</evidence>
<dbReference type="EMBL" id="SNWQ01000009">
    <property type="protein sequence ID" value="TDO47377.1"/>
    <property type="molecule type" value="Genomic_DNA"/>
</dbReference>
<feature type="transmembrane region" description="Helical" evidence="1">
    <location>
        <begin position="142"/>
        <end position="160"/>
    </location>
</feature>
<dbReference type="OrthoDB" id="428263at2"/>
<comment type="caution">
    <text evidence="2">The sequence shown here is derived from an EMBL/GenBank/DDBJ whole genome shotgun (WGS) entry which is preliminary data.</text>
</comment>
<keyword evidence="1" id="KW-0812">Transmembrane</keyword>
<keyword evidence="3" id="KW-1185">Reference proteome</keyword>
<feature type="transmembrane region" description="Helical" evidence="1">
    <location>
        <begin position="52"/>
        <end position="76"/>
    </location>
</feature>
<dbReference type="AlphaFoldDB" id="A0A4R6KGG5"/>
<name>A0A4R6KGG5_9ACTN</name>
<keyword evidence="1" id="KW-0472">Membrane</keyword>
<evidence type="ECO:0000313" key="2">
    <source>
        <dbReference type="EMBL" id="TDO47377.1"/>
    </source>
</evidence>
<keyword evidence="1" id="KW-1133">Transmembrane helix</keyword>
<dbReference type="Proteomes" id="UP000295388">
    <property type="component" value="Unassembled WGS sequence"/>
</dbReference>
<protein>
    <submittedName>
        <fullName evidence="2">Putative membrane protein</fullName>
    </submittedName>
</protein>
<gene>
    <name evidence="2" type="ORF">EV643_109274</name>
</gene>
<accession>A0A4R6KGG5</accession>
<feature type="transmembrane region" description="Helical" evidence="1">
    <location>
        <begin position="82"/>
        <end position="103"/>
    </location>
</feature>
<proteinExistence type="predicted"/>
<feature type="transmembrane region" description="Helical" evidence="1">
    <location>
        <begin position="6"/>
        <end position="31"/>
    </location>
</feature>
<sequence length="164" mass="17400">MNGLRVASLLAATITTGMMAGVFGIYANAIMPGLAKTDDKTFVGSFQAMDRAIVNPVFLMLGFLGALVFTLLAGLLQLGEKALPWIAVAFVLYLGSVIITFAVNLPLNDAIKAAGDPNSIDVAAVREAFNETRWRTFNLARVALNTIAFGLLTWALYLTGKSAA</sequence>